<dbReference type="PANTHER" id="PTHR23508:SF10">
    <property type="entry name" value="CARBOXYLIC ACID TRANSPORTER PROTEIN HOMOLOG"/>
    <property type="match status" value="1"/>
</dbReference>
<evidence type="ECO:0000256" key="2">
    <source>
        <dbReference type="ARBA" id="ARBA00022692"/>
    </source>
</evidence>
<keyword evidence="3 6" id="KW-1133">Transmembrane helix</keyword>
<dbReference type="AlphaFoldDB" id="A0A8T8T4J8"/>
<feature type="transmembrane region" description="Helical" evidence="6">
    <location>
        <begin position="255"/>
        <end position="276"/>
    </location>
</feature>
<gene>
    <name evidence="8" type="ORF">A4X13_0g3275</name>
</gene>
<dbReference type="Pfam" id="PF00083">
    <property type="entry name" value="Sugar_tr"/>
    <property type="match status" value="1"/>
</dbReference>
<dbReference type="Gene3D" id="1.20.1250.20">
    <property type="entry name" value="MFS general substrate transporter like domains"/>
    <property type="match status" value="1"/>
</dbReference>
<feature type="transmembrane region" description="Helical" evidence="6">
    <location>
        <begin position="142"/>
        <end position="163"/>
    </location>
</feature>
<evidence type="ECO:0000256" key="1">
    <source>
        <dbReference type="ARBA" id="ARBA00004141"/>
    </source>
</evidence>
<dbReference type="Proteomes" id="UP000077521">
    <property type="component" value="Unassembled WGS sequence"/>
</dbReference>
<dbReference type="SUPFAM" id="SSF103473">
    <property type="entry name" value="MFS general substrate transporter"/>
    <property type="match status" value="1"/>
</dbReference>
<dbReference type="PROSITE" id="PS50850">
    <property type="entry name" value="MFS"/>
    <property type="match status" value="1"/>
</dbReference>
<comment type="subcellular location">
    <subcellularLocation>
        <location evidence="1">Membrane</location>
        <topology evidence="1">Multi-pass membrane protein</topology>
    </subcellularLocation>
</comment>
<feature type="transmembrane region" description="Helical" evidence="6">
    <location>
        <begin position="437"/>
        <end position="455"/>
    </location>
</feature>
<keyword evidence="4 6" id="KW-0472">Membrane</keyword>
<name>A0A8T8T4J8_9BASI</name>
<feature type="region of interest" description="Disordered" evidence="5">
    <location>
        <begin position="518"/>
        <end position="565"/>
    </location>
</feature>
<protein>
    <recommendedName>
        <fullName evidence="7">Major facilitator superfamily (MFS) profile domain-containing protein</fullName>
    </recommendedName>
</protein>
<evidence type="ECO:0000313" key="9">
    <source>
        <dbReference type="Proteomes" id="UP000077521"/>
    </source>
</evidence>
<evidence type="ECO:0000256" key="3">
    <source>
        <dbReference type="ARBA" id="ARBA00022989"/>
    </source>
</evidence>
<dbReference type="InterPro" id="IPR020846">
    <property type="entry name" value="MFS_dom"/>
</dbReference>
<reference evidence="8" key="2">
    <citation type="journal article" date="2019" name="IMA Fungus">
        <title>Genome sequencing and comparison of five Tilletia species to identify candidate genes for the detection of regulated species infecting wheat.</title>
        <authorList>
            <person name="Nguyen H.D.T."/>
            <person name="Sultana T."/>
            <person name="Kesanakurti P."/>
            <person name="Hambleton S."/>
        </authorList>
    </citation>
    <scope>NUCLEOTIDE SEQUENCE</scope>
    <source>
        <strain evidence="8">DAOMC 236416</strain>
    </source>
</reference>
<feature type="transmembrane region" description="Helical" evidence="6">
    <location>
        <begin position="118"/>
        <end position="135"/>
    </location>
</feature>
<dbReference type="GO" id="GO:0046943">
    <property type="term" value="F:carboxylic acid transmembrane transporter activity"/>
    <property type="evidence" value="ECO:0007669"/>
    <property type="project" value="TreeGrafter"/>
</dbReference>
<feature type="transmembrane region" description="Helical" evidence="6">
    <location>
        <begin position="71"/>
        <end position="98"/>
    </location>
</feature>
<feature type="transmembrane region" description="Helical" evidence="6">
    <location>
        <begin position="169"/>
        <end position="191"/>
    </location>
</feature>
<keyword evidence="9" id="KW-1185">Reference proteome</keyword>
<feature type="domain" description="Major facilitator superfamily (MFS) profile" evidence="7">
    <location>
        <begin position="73"/>
        <end position="491"/>
    </location>
</feature>
<evidence type="ECO:0000256" key="5">
    <source>
        <dbReference type="SAM" id="MobiDB-lite"/>
    </source>
</evidence>
<keyword evidence="2 6" id="KW-0812">Transmembrane</keyword>
<evidence type="ECO:0000313" key="8">
    <source>
        <dbReference type="EMBL" id="KAE8254783.1"/>
    </source>
</evidence>
<reference evidence="8" key="1">
    <citation type="submission" date="2016-04" db="EMBL/GenBank/DDBJ databases">
        <authorList>
            <person name="Nguyen H.D."/>
            <person name="Samba Siva P."/>
            <person name="Cullis J."/>
            <person name="Levesque C.A."/>
            <person name="Hambleton S."/>
        </authorList>
    </citation>
    <scope>NUCLEOTIDE SEQUENCE</scope>
    <source>
        <strain evidence="8">DAOMC 236416</strain>
    </source>
</reference>
<feature type="transmembrane region" description="Helical" evidence="6">
    <location>
        <begin position="212"/>
        <end position="235"/>
    </location>
</feature>
<proteinExistence type="predicted"/>
<sequence>MASQTNPPQEQDRQAKAAVPFITYKVNIDEKMALSEPLTAKSSAIATPNGSKEYDFPSDPRETNLKKHSDIFTVLASGCALISDGYQITLMVTTNVLFAKRYGNDVYNSEVATRVSNSLLVGGVIGQVVVGVICDRIGRKSAIVLTTTLLVVSAIFATAATPLHGSTDILFWWLTIARGGVGVGVGGEYPASSTSASEAANEKFGRKKRGTVFSFVTNVVLCLGGLSAIFIFLIVLSASQYGNTTSDADMRSLDITWRICFGIGAFLPLIVFYFRWKMMNSKLYRRGAIRKNVPYLLAIKRYWKRFLGTSLSWAIYDFCVFPAGISSGTIIATIVKDPTLKTTAEYQLLFAAMVIPGAVLGAFALPYFGSKNILITGLAGYLIISLSIGLAWDKLLHNAPAFVVLFGLLNTFGSFGPGTACGLVSVESYPTALRGTFYGLSAAVAQTGAVIGTQVFRYVQDHYGKKWPFIIAAIVGLVGIVIAYFFVLDTTKFDLEAEDEAWRQYLLANGWNHEMGDGSSMGPSHLASEVVRDDDGGMAPQKGVIQDEEVSSPSSEVGKARCKDN</sequence>
<evidence type="ECO:0000259" key="7">
    <source>
        <dbReference type="PROSITE" id="PS50850"/>
    </source>
</evidence>
<dbReference type="EMBL" id="LWDF02000179">
    <property type="protein sequence ID" value="KAE8254783.1"/>
    <property type="molecule type" value="Genomic_DNA"/>
</dbReference>
<feature type="transmembrane region" description="Helical" evidence="6">
    <location>
        <begin position="404"/>
        <end position="425"/>
    </location>
</feature>
<comment type="caution">
    <text evidence="8">The sequence shown here is derived from an EMBL/GenBank/DDBJ whole genome shotgun (WGS) entry which is preliminary data.</text>
</comment>
<evidence type="ECO:0000256" key="4">
    <source>
        <dbReference type="ARBA" id="ARBA00023136"/>
    </source>
</evidence>
<feature type="transmembrane region" description="Helical" evidence="6">
    <location>
        <begin position="311"/>
        <end position="334"/>
    </location>
</feature>
<accession>A0A8T8T4J8</accession>
<organism evidence="8 9">
    <name type="scientific">Tilletia indica</name>
    <dbReference type="NCBI Taxonomy" id="43049"/>
    <lineage>
        <taxon>Eukaryota</taxon>
        <taxon>Fungi</taxon>
        <taxon>Dikarya</taxon>
        <taxon>Basidiomycota</taxon>
        <taxon>Ustilaginomycotina</taxon>
        <taxon>Exobasidiomycetes</taxon>
        <taxon>Tilletiales</taxon>
        <taxon>Tilletiaceae</taxon>
        <taxon>Tilletia</taxon>
    </lineage>
</organism>
<feature type="transmembrane region" description="Helical" evidence="6">
    <location>
        <begin position="372"/>
        <end position="392"/>
    </location>
</feature>
<dbReference type="GO" id="GO:0005886">
    <property type="term" value="C:plasma membrane"/>
    <property type="evidence" value="ECO:0007669"/>
    <property type="project" value="TreeGrafter"/>
</dbReference>
<dbReference type="InterPro" id="IPR005828">
    <property type="entry name" value="MFS_sugar_transport-like"/>
</dbReference>
<dbReference type="InterPro" id="IPR036259">
    <property type="entry name" value="MFS_trans_sf"/>
</dbReference>
<feature type="transmembrane region" description="Helical" evidence="6">
    <location>
        <begin position="467"/>
        <end position="487"/>
    </location>
</feature>
<evidence type="ECO:0000256" key="6">
    <source>
        <dbReference type="SAM" id="Phobius"/>
    </source>
</evidence>
<dbReference type="PANTHER" id="PTHR23508">
    <property type="entry name" value="CARBOXYLIC ACID TRANSPORTER PROTEIN HOMOLOG"/>
    <property type="match status" value="1"/>
</dbReference>
<feature type="transmembrane region" description="Helical" evidence="6">
    <location>
        <begin position="346"/>
        <end position="365"/>
    </location>
</feature>